<dbReference type="RefSeq" id="WP_092306379.1">
    <property type="nucleotide sequence ID" value="NZ_FOZV01000001.1"/>
</dbReference>
<organism evidence="1 2">
    <name type="scientific">Brevundimonas viscosa</name>
    <dbReference type="NCBI Taxonomy" id="871741"/>
    <lineage>
        <taxon>Bacteria</taxon>
        <taxon>Pseudomonadati</taxon>
        <taxon>Pseudomonadota</taxon>
        <taxon>Alphaproteobacteria</taxon>
        <taxon>Caulobacterales</taxon>
        <taxon>Caulobacteraceae</taxon>
        <taxon>Brevundimonas</taxon>
    </lineage>
</organism>
<dbReference type="STRING" id="871741.SAMN05192570_0485"/>
<protein>
    <recommendedName>
        <fullName evidence="3">Pentapeptide repeat-containing protein</fullName>
    </recommendedName>
</protein>
<reference evidence="2" key="1">
    <citation type="submission" date="2016-10" db="EMBL/GenBank/DDBJ databases">
        <authorList>
            <person name="Varghese N."/>
            <person name="Submissions S."/>
        </authorList>
    </citation>
    <scope>NUCLEOTIDE SEQUENCE [LARGE SCALE GENOMIC DNA]</scope>
    <source>
        <strain evidence="2">CGMCC 1.10683</strain>
    </source>
</reference>
<dbReference type="Proteomes" id="UP000198788">
    <property type="component" value="Unassembled WGS sequence"/>
</dbReference>
<evidence type="ECO:0000313" key="1">
    <source>
        <dbReference type="EMBL" id="SFS31221.1"/>
    </source>
</evidence>
<gene>
    <name evidence="1" type="ORF">SAMN05192570_0485</name>
</gene>
<dbReference type="EMBL" id="FOZV01000001">
    <property type="protein sequence ID" value="SFS31221.1"/>
    <property type="molecule type" value="Genomic_DNA"/>
</dbReference>
<accession>A0A1I6NTG0</accession>
<dbReference type="OrthoDB" id="5194575at2"/>
<evidence type="ECO:0000313" key="2">
    <source>
        <dbReference type="Proteomes" id="UP000198788"/>
    </source>
</evidence>
<name>A0A1I6NTG0_9CAUL</name>
<sequence length="132" mass="14146">MTDPRAAPTETRQLDPLAKDITGGRFTLFDLYRASVTSGGGAVIEGRTFTDCTIEGPALMLVLEGTHFEGVNFGPTGGDMRGMLFRSLNGKTAIGAIPVRDCTFRNCQFFSLGITGADQLLNALVEQVRTVD</sequence>
<proteinExistence type="predicted"/>
<keyword evidence="2" id="KW-1185">Reference proteome</keyword>
<evidence type="ECO:0008006" key="3">
    <source>
        <dbReference type="Google" id="ProtNLM"/>
    </source>
</evidence>
<dbReference type="AlphaFoldDB" id="A0A1I6NTG0"/>